<dbReference type="Gene3D" id="3.40.50.1440">
    <property type="entry name" value="Tubulin/FtsZ, GTPase domain"/>
    <property type="match status" value="1"/>
</dbReference>
<gene>
    <name evidence="1" type="ORF">AsFPU1_0189</name>
</gene>
<evidence type="ECO:0000313" key="1">
    <source>
        <dbReference type="EMBL" id="GBF78799.1"/>
    </source>
</evidence>
<name>A0A401IC29_APHSA</name>
<organism evidence="1 2">
    <name type="scientific">Aphanothece sacrum FPU1</name>
    <dbReference type="NCBI Taxonomy" id="1920663"/>
    <lineage>
        <taxon>Bacteria</taxon>
        <taxon>Bacillati</taxon>
        <taxon>Cyanobacteriota</taxon>
        <taxon>Cyanophyceae</taxon>
        <taxon>Oscillatoriophycideae</taxon>
        <taxon>Chroococcales</taxon>
        <taxon>Aphanothecaceae</taxon>
        <taxon>Aphanothece</taxon>
    </lineage>
</organism>
<proteinExistence type="predicted"/>
<evidence type="ECO:0000313" key="2">
    <source>
        <dbReference type="Proteomes" id="UP000287247"/>
    </source>
</evidence>
<comment type="caution">
    <text evidence="1">The sequence shown here is derived from an EMBL/GenBank/DDBJ whole genome shotgun (WGS) entry which is preliminary data.</text>
</comment>
<accession>A0A401IC29</accession>
<keyword evidence="2" id="KW-1185">Reference proteome</keyword>
<sequence>MAQDSLYVIGIGGTGAKCLDAMMKIASVGLLTEQPMRLLFIDADETNGNLERSKLSLSVYQRNYQLLLGEQRDCPWMQTKVESYTPDVWSPFIGTNLNKNLGDFFGYNNLTQNHEELGYLFDVLYTKEEREANLDVGFRGRPAIGSGIMSRLDLDNLQDEPWASLIKQIKADQGAGKASKIFLCGSIFGGTGASGLPTLGRLIHNKLEKESVRDNVKLGCLFVLPYFQFSPPTGPEATKEVYASSDQFLLNTEAALQYYRDQNEYFDTVYLLGNQNFSKYEFSTGKNTQRNEPHFLELYAGLAARHFLMNTPANKGTVVLNSRNSREQIDWNDLPEVPEVKKALVTGARFAYVWLSNIEPELATAQKIGVNKFQKGAPWFIEFFKPEHGFMGKMLDKKGEELPDFNNTKEQTAIRVITDWCKDYLRWILEFHQCDGDAVQLFRYRAFNNLDGQLKGEYLSELFYGDTRDKGRKDQDTVQTIKENLKPSYLNLSEPKTGTVGLAKALYKLCEL</sequence>
<dbReference type="AlphaFoldDB" id="A0A401IC29"/>
<dbReference type="OrthoDB" id="505455at2"/>
<dbReference type="InterPro" id="IPR036525">
    <property type="entry name" value="Tubulin/FtsZ_GTPase_sf"/>
</dbReference>
<reference evidence="2" key="1">
    <citation type="submission" date="2017-05" db="EMBL/GenBank/DDBJ databases">
        <title>Physiological properties and genetic analysis related to exopolysaccharide production of fresh-water unicellular cyanobacterium Aphanothece sacrum, Suizenji Nori, that has been cultured as a food source in Japan.</title>
        <authorList>
            <person name="Kanesaki Y."/>
            <person name="Yoshikawa S."/>
            <person name="Ohki K."/>
        </authorList>
    </citation>
    <scope>NUCLEOTIDE SEQUENCE [LARGE SCALE GENOMIC DNA]</scope>
    <source>
        <strain evidence="2">FPU1</strain>
    </source>
</reference>
<protein>
    <submittedName>
        <fullName evidence="1">Uncharacterized protein</fullName>
    </submittedName>
</protein>
<dbReference type="EMBL" id="BDQK01000001">
    <property type="protein sequence ID" value="GBF78799.1"/>
    <property type="molecule type" value="Genomic_DNA"/>
</dbReference>
<dbReference type="Proteomes" id="UP000287247">
    <property type="component" value="Unassembled WGS sequence"/>
</dbReference>
<dbReference type="RefSeq" id="WP_124969823.1">
    <property type="nucleotide sequence ID" value="NZ_BDQK01000001.1"/>
</dbReference>